<name>A0A9Q3C6E6_9BASI</name>
<dbReference type="OrthoDB" id="68020at2759"/>
<keyword evidence="2" id="KW-1185">Reference proteome</keyword>
<dbReference type="InterPro" id="IPR044210">
    <property type="entry name" value="Tfc3-like"/>
</dbReference>
<dbReference type="GO" id="GO:0006384">
    <property type="term" value="P:transcription initiation at RNA polymerase III promoter"/>
    <property type="evidence" value="ECO:0007669"/>
    <property type="project" value="InterPro"/>
</dbReference>
<evidence type="ECO:0000313" key="2">
    <source>
        <dbReference type="Proteomes" id="UP000765509"/>
    </source>
</evidence>
<reference evidence="1" key="1">
    <citation type="submission" date="2021-03" db="EMBL/GenBank/DDBJ databases">
        <title>Draft genome sequence of rust myrtle Austropuccinia psidii MF-1, a brazilian biotype.</title>
        <authorList>
            <person name="Quecine M.C."/>
            <person name="Pachon D.M.R."/>
            <person name="Bonatelli M.L."/>
            <person name="Correr F.H."/>
            <person name="Franceschini L.M."/>
            <person name="Leite T.F."/>
            <person name="Margarido G.R.A."/>
            <person name="Almeida C.A."/>
            <person name="Ferrarezi J.A."/>
            <person name="Labate C.A."/>
        </authorList>
    </citation>
    <scope>NUCLEOTIDE SEQUENCE</scope>
    <source>
        <strain evidence="1">MF-1</strain>
    </source>
</reference>
<organism evidence="1 2">
    <name type="scientific">Austropuccinia psidii MF-1</name>
    <dbReference type="NCBI Taxonomy" id="1389203"/>
    <lineage>
        <taxon>Eukaryota</taxon>
        <taxon>Fungi</taxon>
        <taxon>Dikarya</taxon>
        <taxon>Basidiomycota</taxon>
        <taxon>Pucciniomycotina</taxon>
        <taxon>Pucciniomycetes</taxon>
        <taxon>Pucciniales</taxon>
        <taxon>Sphaerophragmiaceae</taxon>
        <taxon>Austropuccinia</taxon>
    </lineage>
</organism>
<dbReference type="AlphaFoldDB" id="A0A9Q3C6E6"/>
<protein>
    <submittedName>
        <fullName evidence="1">Uncharacterized protein</fullName>
    </submittedName>
</protein>
<accession>A0A9Q3C6E6</accession>
<dbReference type="EMBL" id="AVOT02004845">
    <property type="protein sequence ID" value="MBW0477530.1"/>
    <property type="molecule type" value="Genomic_DNA"/>
</dbReference>
<dbReference type="PANTHER" id="PTHR15180">
    <property type="entry name" value="GENERAL TRANSCRIPTION FACTOR 3C POLYPEPTIDE 1"/>
    <property type="match status" value="1"/>
</dbReference>
<gene>
    <name evidence="1" type="ORF">O181_017245</name>
</gene>
<dbReference type="GO" id="GO:0003677">
    <property type="term" value="F:DNA binding"/>
    <property type="evidence" value="ECO:0007669"/>
    <property type="project" value="InterPro"/>
</dbReference>
<proteinExistence type="predicted"/>
<dbReference type="PANTHER" id="PTHR15180:SF1">
    <property type="entry name" value="GENERAL TRANSCRIPTION FACTOR 3C POLYPEPTIDE 1"/>
    <property type="match status" value="1"/>
</dbReference>
<dbReference type="Proteomes" id="UP000765509">
    <property type="component" value="Unassembled WGS sequence"/>
</dbReference>
<sequence length="125" mass="14157">MIDSNDLIQATESARPVTDGPKYLIHRLWHDLDGIVVQPMWKLSLNRVESLILQLPGLPYAELQRHVNFYLNPLELEDVMEELIQTGKFKESLLDSNMRASGLLTKDKSAYLLGCAFQTQKTGAT</sequence>
<dbReference type="GO" id="GO:0042791">
    <property type="term" value="P:5S class rRNA transcription by RNA polymerase III"/>
    <property type="evidence" value="ECO:0007669"/>
    <property type="project" value="TreeGrafter"/>
</dbReference>
<dbReference type="GO" id="GO:0000127">
    <property type="term" value="C:transcription factor TFIIIC complex"/>
    <property type="evidence" value="ECO:0007669"/>
    <property type="project" value="InterPro"/>
</dbReference>
<comment type="caution">
    <text evidence="1">The sequence shown here is derived from an EMBL/GenBank/DDBJ whole genome shotgun (WGS) entry which is preliminary data.</text>
</comment>
<evidence type="ECO:0000313" key="1">
    <source>
        <dbReference type="EMBL" id="MBW0477530.1"/>
    </source>
</evidence>